<dbReference type="Gene3D" id="3.40.710.10">
    <property type="entry name" value="DD-peptidase/beta-lactamase superfamily"/>
    <property type="match status" value="1"/>
</dbReference>
<sequence length="106" mass="11764">MTISGSVTAALGDIHRDQIFHKTHFGVRDHKLSIQPDSDTLYGIGSEVKGVMASVVARLMKGKFRGKRRSSLTLFSRLFVPTLSWLMSASSSMCCRAPMKFLSRQT</sequence>
<evidence type="ECO:0008006" key="3">
    <source>
        <dbReference type="Google" id="ProtNLM"/>
    </source>
</evidence>
<name>A0AA40CLI8_9PEZI</name>
<proteinExistence type="predicted"/>
<evidence type="ECO:0000313" key="1">
    <source>
        <dbReference type="EMBL" id="KAK0642920.1"/>
    </source>
</evidence>
<accession>A0AA40CLI8</accession>
<gene>
    <name evidence="1" type="ORF">B0T16DRAFT_174103</name>
</gene>
<organism evidence="1 2">
    <name type="scientific">Cercophora newfieldiana</name>
    <dbReference type="NCBI Taxonomy" id="92897"/>
    <lineage>
        <taxon>Eukaryota</taxon>
        <taxon>Fungi</taxon>
        <taxon>Dikarya</taxon>
        <taxon>Ascomycota</taxon>
        <taxon>Pezizomycotina</taxon>
        <taxon>Sordariomycetes</taxon>
        <taxon>Sordariomycetidae</taxon>
        <taxon>Sordariales</taxon>
        <taxon>Lasiosphaeriaceae</taxon>
        <taxon>Cercophora</taxon>
    </lineage>
</organism>
<keyword evidence="2" id="KW-1185">Reference proteome</keyword>
<dbReference type="EMBL" id="JAULSV010000005">
    <property type="protein sequence ID" value="KAK0642920.1"/>
    <property type="molecule type" value="Genomic_DNA"/>
</dbReference>
<protein>
    <recommendedName>
        <fullName evidence="3">Beta-lactamase-related domain-containing protein</fullName>
    </recommendedName>
</protein>
<dbReference type="AlphaFoldDB" id="A0AA40CLI8"/>
<dbReference type="Proteomes" id="UP001174936">
    <property type="component" value="Unassembled WGS sequence"/>
</dbReference>
<dbReference type="InterPro" id="IPR012338">
    <property type="entry name" value="Beta-lactam/transpept-like"/>
</dbReference>
<comment type="caution">
    <text evidence="1">The sequence shown here is derived from an EMBL/GenBank/DDBJ whole genome shotgun (WGS) entry which is preliminary data.</text>
</comment>
<reference evidence="1" key="1">
    <citation type="submission" date="2023-06" db="EMBL/GenBank/DDBJ databases">
        <title>Genome-scale phylogeny and comparative genomics of the fungal order Sordariales.</title>
        <authorList>
            <consortium name="Lawrence Berkeley National Laboratory"/>
            <person name="Hensen N."/>
            <person name="Bonometti L."/>
            <person name="Westerberg I."/>
            <person name="Brannstrom I.O."/>
            <person name="Guillou S."/>
            <person name="Cros-Aarteil S."/>
            <person name="Calhoun S."/>
            <person name="Haridas S."/>
            <person name="Kuo A."/>
            <person name="Mondo S."/>
            <person name="Pangilinan J."/>
            <person name="Riley R."/>
            <person name="Labutti K."/>
            <person name="Andreopoulos B."/>
            <person name="Lipzen A."/>
            <person name="Chen C."/>
            <person name="Yanf M."/>
            <person name="Daum C."/>
            <person name="Ng V."/>
            <person name="Clum A."/>
            <person name="Steindorff A."/>
            <person name="Ohm R."/>
            <person name="Martin F."/>
            <person name="Silar P."/>
            <person name="Natvig D."/>
            <person name="Lalanne C."/>
            <person name="Gautier V."/>
            <person name="Ament-Velasquez S.L."/>
            <person name="Kruys A."/>
            <person name="Hutchinson M.I."/>
            <person name="Powell A.J."/>
            <person name="Barry K."/>
            <person name="Miller A.N."/>
            <person name="Grigoriev I.V."/>
            <person name="Debuchy R."/>
            <person name="Gladieux P."/>
            <person name="Thoren M.H."/>
            <person name="Johannesson H."/>
        </authorList>
    </citation>
    <scope>NUCLEOTIDE SEQUENCE</scope>
    <source>
        <strain evidence="1">SMH2532-1</strain>
    </source>
</reference>
<evidence type="ECO:0000313" key="2">
    <source>
        <dbReference type="Proteomes" id="UP001174936"/>
    </source>
</evidence>